<evidence type="ECO:0000256" key="3">
    <source>
        <dbReference type="ARBA" id="ARBA00023163"/>
    </source>
</evidence>
<dbReference type="PROSITE" id="PS01124">
    <property type="entry name" value="HTH_ARAC_FAMILY_2"/>
    <property type="match status" value="1"/>
</dbReference>
<evidence type="ECO:0000256" key="2">
    <source>
        <dbReference type="ARBA" id="ARBA00023125"/>
    </source>
</evidence>
<dbReference type="Pfam" id="PF12833">
    <property type="entry name" value="HTH_18"/>
    <property type="match status" value="1"/>
</dbReference>
<protein>
    <recommendedName>
        <fullName evidence="4">HTH araC/xylS-type domain-containing protein</fullName>
    </recommendedName>
</protein>
<dbReference type="SMART" id="SM00342">
    <property type="entry name" value="HTH_ARAC"/>
    <property type="match status" value="1"/>
</dbReference>
<keyword evidence="3" id="KW-0804">Transcription</keyword>
<reference evidence="6" key="1">
    <citation type="journal article" date="2019" name="Int. J. Syst. Evol. Microbiol.">
        <title>The Global Catalogue of Microorganisms (GCM) 10K type strain sequencing project: providing services to taxonomists for standard genome sequencing and annotation.</title>
        <authorList>
            <consortium name="The Broad Institute Genomics Platform"/>
            <consortium name="The Broad Institute Genome Sequencing Center for Infectious Disease"/>
            <person name="Wu L."/>
            <person name="Ma J."/>
        </authorList>
    </citation>
    <scope>NUCLEOTIDE SEQUENCE [LARGE SCALE GENOMIC DNA]</scope>
    <source>
        <strain evidence="6">JCM 32226</strain>
    </source>
</reference>
<dbReference type="Gene3D" id="2.60.40.2440">
    <property type="entry name" value="Carbohydrate binding type-21 domain"/>
    <property type="match status" value="1"/>
</dbReference>
<dbReference type="InterPro" id="IPR018060">
    <property type="entry name" value="HTH_AraC"/>
</dbReference>
<evidence type="ECO:0000313" key="5">
    <source>
        <dbReference type="EMBL" id="GAA4500833.1"/>
    </source>
</evidence>
<dbReference type="InterPro" id="IPR038175">
    <property type="entry name" value="CBM21_dom_sf"/>
</dbReference>
<dbReference type="PANTHER" id="PTHR47894:SF1">
    <property type="entry name" value="HTH-TYPE TRANSCRIPTIONAL REGULATOR VQSM"/>
    <property type="match status" value="1"/>
</dbReference>
<comment type="caution">
    <text evidence="5">The sequence shown here is derived from an EMBL/GenBank/DDBJ whole genome shotgun (WGS) entry which is preliminary data.</text>
</comment>
<dbReference type="EMBL" id="BAABFC010000014">
    <property type="protein sequence ID" value="GAA4500833.1"/>
    <property type="molecule type" value="Genomic_DNA"/>
</dbReference>
<feature type="domain" description="HTH araC/xylS-type" evidence="4">
    <location>
        <begin position="192"/>
        <end position="289"/>
    </location>
</feature>
<name>A0ABP8QES3_9GAMM</name>
<gene>
    <name evidence="5" type="ORF">GCM10023095_23130</name>
</gene>
<dbReference type="Proteomes" id="UP001501321">
    <property type="component" value="Unassembled WGS sequence"/>
</dbReference>
<evidence type="ECO:0000259" key="4">
    <source>
        <dbReference type="PROSITE" id="PS01124"/>
    </source>
</evidence>
<accession>A0ABP8QES3</accession>
<organism evidence="5 6">
    <name type="scientific">Pseudaeromonas paramecii</name>
    <dbReference type="NCBI Taxonomy" id="2138166"/>
    <lineage>
        <taxon>Bacteria</taxon>
        <taxon>Pseudomonadati</taxon>
        <taxon>Pseudomonadota</taxon>
        <taxon>Gammaproteobacteria</taxon>
        <taxon>Aeromonadales</taxon>
        <taxon>Aeromonadaceae</taxon>
        <taxon>Pseudaeromonas</taxon>
    </lineage>
</organism>
<sequence length="508" mass="58347">MPSPTPSSAASSRQQAHWLRQQLATHWVQQQVTIGDEIWSQSQLVLLLEYALLSARDIRAGLTLWCESLPLLGLPWYPSLTWTPSHLRLQFSATQPQADPQPLWYLLQLLHLRLSQWQPVRSWRLEWPQRRSGEPGKTVELESRYAAQPALELDLSDWPASPYPQWQDLHGPLATMLHRLHRLGAQPRGLLEEIKAHLEQALPARPPLPQLAQQLGIPVRSLQRQLQQHGTRYSQLLDEVRRNKAIALLCHEQHSAQAVGLALGYQDAPSFQRAFRHWFGLTPGAFRRRYFELEPDEQHEPEVSLYYAINQLQQQSLRQYSGARIWISLRNLAFDKAVQVLCEDQDGIWRPYPATFERFIGPERELWSTPSLPVHHPLRFRIEYQAGGQRYLDNNGGQDYALSQPVLLGPHPVICHQLLACPQGDKPEAVLVRLFSRDPWPAAWACWQQDGQWQRHPLASQPCGSAWRWEALVPGPDAKTPLFFEFGQVGKGQMRLDNGGEGWLPLPW</sequence>
<keyword evidence="1" id="KW-0805">Transcription regulation</keyword>
<dbReference type="RefSeq" id="WP_345013230.1">
    <property type="nucleotide sequence ID" value="NZ_BAABFC010000014.1"/>
</dbReference>
<keyword evidence="6" id="KW-1185">Reference proteome</keyword>
<dbReference type="InterPro" id="IPR009057">
    <property type="entry name" value="Homeodomain-like_sf"/>
</dbReference>
<proteinExistence type="predicted"/>
<dbReference type="Gene3D" id="1.10.10.60">
    <property type="entry name" value="Homeodomain-like"/>
    <property type="match status" value="1"/>
</dbReference>
<keyword evidence="2" id="KW-0238">DNA-binding</keyword>
<dbReference type="SUPFAM" id="SSF46689">
    <property type="entry name" value="Homeodomain-like"/>
    <property type="match status" value="1"/>
</dbReference>
<dbReference type="PANTHER" id="PTHR47894">
    <property type="entry name" value="HTH-TYPE TRANSCRIPTIONAL REGULATOR GADX"/>
    <property type="match status" value="1"/>
</dbReference>
<evidence type="ECO:0000313" key="6">
    <source>
        <dbReference type="Proteomes" id="UP001501321"/>
    </source>
</evidence>
<evidence type="ECO:0000256" key="1">
    <source>
        <dbReference type="ARBA" id="ARBA00023015"/>
    </source>
</evidence>